<gene>
    <name evidence="10" type="ORF">SFRA_021375</name>
</gene>
<accession>A0A420UZZ5</accession>
<dbReference type="GO" id="GO:0004519">
    <property type="term" value="F:endonuclease activity"/>
    <property type="evidence" value="ECO:0007669"/>
    <property type="project" value="UniProtKB-KW"/>
</dbReference>
<dbReference type="InterPro" id="IPR007346">
    <property type="entry name" value="Endonuclease-I"/>
</dbReference>
<name>A0A420UZZ5_9ACTN</name>
<keyword evidence="10" id="KW-0255">Endonuclease</keyword>
<evidence type="ECO:0000313" key="10">
    <source>
        <dbReference type="EMBL" id="RKM93712.1"/>
    </source>
</evidence>
<keyword evidence="3" id="KW-0540">Nuclease</keyword>
<dbReference type="OrthoDB" id="104542at2"/>
<feature type="region of interest" description="Disordered" evidence="9">
    <location>
        <begin position="564"/>
        <end position="594"/>
    </location>
</feature>
<feature type="region of interest" description="Disordered" evidence="9">
    <location>
        <begin position="86"/>
        <end position="122"/>
    </location>
</feature>
<comment type="similarity">
    <text evidence="1 8">Belongs to the peptidase S1B family.</text>
</comment>
<dbReference type="SUPFAM" id="SSF54060">
    <property type="entry name" value="His-Me finger endonucleases"/>
    <property type="match status" value="1"/>
</dbReference>
<evidence type="ECO:0000256" key="5">
    <source>
        <dbReference type="ARBA" id="ARBA00022801"/>
    </source>
</evidence>
<evidence type="ECO:0000256" key="4">
    <source>
        <dbReference type="ARBA" id="ARBA00022729"/>
    </source>
</evidence>
<dbReference type="InterPro" id="IPR044925">
    <property type="entry name" value="His-Me_finger_sf"/>
</dbReference>
<sequence>MVGAHRPRGRRRTRTAGPYGPRAVVRHGRPPPPRPVLLPPSRRRPPGANGAREPRPRTRRAGADPAPDSGTATLPRYSIRVRGRVNLPAGPGGGSRTPAWWRSGPAGRRDRPRGRTIGWNGGDITCHVPHRGGEEAAVVTAEYVSQLSAAGSRYAGRAEERTETARRLDSRGVLHTDEPSRVTRRLERLGADWSLAAAMERTPPLASTGASLDGAVAPEHFGAGVLGLERLMGRNDLIDVGFLEAGWLASRSVGRVVVRGRGAHYGTGFLVSPSLLLTNNHVLRDQEEAGRGVVEFNFQTGADGTAPDPVAFCLEPSRFFATDRDLDFTVVAVAARSSEGKSLAAFGMLPLDEAQGKAILGEMVNIVQHPNGEPKQLALRENRVMDLLETFVHYETDTAPGSSGSPVFNDQWEVVALHHSAVPLTDGDGHYLALDGTRWTPETGEQNLAWKANEGVRASRVVQALRDLPLTGAPDALRAELLEAATARLPAGASFPSGPPFPSASASAPAWTPAETQTETAAETAGAAGTPGPVPSGAPGAATGWTVPLRLDLTVVPGTAPAPAAVPPAAAPAAAGAPPAPGPEHPHAAGAAGRAPAAAGLGAALVDLEAGASRPYYDRAADEIARETYYAAVRESMPGASPAELRSLLAELLESSHLRRPAYQPMRLVYPWVDLHPDRRLRSLYSGKSFGPVEFIRADAAAEAARAARWQEFLLRESAPGPGALAAESAALEAALPYNCEHVVPQSWFERREPMRGDLHHLFACETGCNSFRGNFPYADFADFGEALRHDCGRREQERGFEPSAGKGAAARATLYFLLRYPGYVGDAARELTPGQLELLLAWHEADPVGEWELHRNAAIAEIQGNRNPLIDHPGWARAVDYSAAWA</sequence>
<keyword evidence="4" id="KW-0732">Signal</keyword>
<dbReference type="InterPro" id="IPR008256">
    <property type="entry name" value="Peptidase_S1B"/>
</dbReference>
<keyword evidence="11" id="KW-1185">Reference proteome</keyword>
<keyword evidence="5 8" id="KW-0378">Hydrolase</keyword>
<dbReference type="EMBL" id="JNAD02000010">
    <property type="protein sequence ID" value="RKM93712.1"/>
    <property type="molecule type" value="Genomic_DNA"/>
</dbReference>
<reference evidence="10 11" key="1">
    <citation type="journal article" date="2014" name="Genome Announc.">
        <title>Draft Genome Sequence of Streptomyces fradiae ATCC 19609, a Strain Highly Sensitive to Antibiotics.</title>
        <authorList>
            <person name="Bekker O.B."/>
            <person name="Klimina K.M."/>
            <person name="Vatlin A.A."/>
            <person name="Zakharevich N.V."/>
            <person name="Kasianov A.S."/>
            <person name="Danilenko V.N."/>
        </authorList>
    </citation>
    <scope>NUCLEOTIDE SEQUENCE [LARGE SCALE GENOMIC DNA]</scope>
    <source>
        <strain evidence="10 11">ATCC 19609</strain>
    </source>
</reference>
<evidence type="ECO:0000256" key="3">
    <source>
        <dbReference type="ARBA" id="ARBA00022722"/>
    </source>
</evidence>
<evidence type="ECO:0000256" key="8">
    <source>
        <dbReference type="RuleBase" id="RU004296"/>
    </source>
</evidence>
<dbReference type="PANTHER" id="PTHR33607:SF2">
    <property type="entry name" value="ENDONUCLEASE-1"/>
    <property type="match status" value="1"/>
</dbReference>
<organism evidence="10 11">
    <name type="scientific">Streptomyces xinghaiensis</name>
    <dbReference type="NCBI Taxonomy" id="1038928"/>
    <lineage>
        <taxon>Bacteria</taxon>
        <taxon>Bacillati</taxon>
        <taxon>Actinomycetota</taxon>
        <taxon>Actinomycetes</taxon>
        <taxon>Kitasatosporales</taxon>
        <taxon>Streptomycetaceae</taxon>
        <taxon>Streptomyces</taxon>
    </lineage>
</organism>
<dbReference type="EC" id="3.4.21.-" evidence="8"/>
<evidence type="ECO:0000256" key="7">
    <source>
        <dbReference type="PIRSR" id="PIRSR608256-1"/>
    </source>
</evidence>
<dbReference type="Pfam" id="PF13365">
    <property type="entry name" value="Trypsin_2"/>
    <property type="match status" value="1"/>
</dbReference>
<dbReference type="PRINTS" id="PR00839">
    <property type="entry name" value="V8PROTEASE"/>
</dbReference>
<dbReference type="AlphaFoldDB" id="A0A420UZZ5"/>
<evidence type="ECO:0000256" key="6">
    <source>
        <dbReference type="ARBA" id="ARBA00022825"/>
    </source>
</evidence>
<protein>
    <recommendedName>
        <fullName evidence="8">Serine protease</fullName>
        <ecNumber evidence="8">3.4.21.-</ecNumber>
    </recommendedName>
</protein>
<dbReference type="InterPro" id="IPR009003">
    <property type="entry name" value="Peptidase_S1_PA"/>
</dbReference>
<feature type="compositionally biased region" description="Basic residues" evidence="9">
    <location>
        <begin position="1"/>
        <end position="14"/>
    </location>
</feature>
<dbReference type="GO" id="GO:0006508">
    <property type="term" value="P:proteolysis"/>
    <property type="evidence" value="ECO:0007669"/>
    <property type="project" value="UniProtKB-KW"/>
</dbReference>
<comment type="caution">
    <text evidence="10">The sequence shown here is derived from an EMBL/GenBank/DDBJ whole genome shotgun (WGS) entry which is preliminary data.</text>
</comment>
<evidence type="ECO:0000256" key="9">
    <source>
        <dbReference type="SAM" id="MobiDB-lite"/>
    </source>
</evidence>
<keyword evidence="2 8" id="KW-0645">Protease</keyword>
<keyword evidence="6 8" id="KW-0720">Serine protease</keyword>
<feature type="active site" description="Charge relay system" evidence="7">
    <location>
        <position position="403"/>
    </location>
</feature>
<feature type="compositionally biased region" description="Low complexity" evidence="9">
    <location>
        <begin position="503"/>
        <end position="543"/>
    </location>
</feature>
<dbReference type="SUPFAM" id="SSF50494">
    <property type="entry name" value="Trypsin-like serine proteases"/>
    <property type="match status" value="1"/>
</dbReference>
<feature type="active site" description="Charge relay system" evidence="7">
    <location>
        <position position="281"/>
    </location>
</feature>
<evidence type="ECO:0000313" key="11">
    <source>
        <dbReference type="Proteomes" id="UP000028058"/>
    </source>
</evidence>
<evidence type="ECO:0000256" key="2">
    <source>
        <dbReference type="ARBA" id="ARBA00022670"/>
    </source>
</evidence>
<feature type="region of interest" description="Disordered" evidence="9">
    <location>
        <begin position="493"/>
        <end position="543"/>
    </location>
</feature>
<dbReference type="PANTHER" id="PTHR33607">
    <property type="entry name" value="ENDONUCLEASE-1"/>
    <property type="match status" value="1"/>
</dbReference>
<proteinExistence type="inferred from homology"/>
<dbReference type="GO" id="GO:0008236">
    <property type="term" value="F:serine-type peptidase activity"/>
    <property type="evidence" value="ECO:0007669"/>
    <property type="project" value="UniProtKB-KW"/>
</dbReference>
<dbReference type="Pfam" id="PF04231">
    <property type="entry name" value="Endonuclease_1"/>
    <property type="match status" value="1"/>
</dbReference>
<dbReference type="Gene3D" id="2.40.10.10">
    <property type="entry name" value="Trypsin-like serine proteases"/>
    <property type="match status" value="2"/>
</dbReference>
<feature type="region of interest" description="Disordered" evidence="9">
    <location>
        <begin position="1"/>
        <end position="74"/>
    </location>
</feature>
<dbReference type="InterPro" id="IPR043504">
    <property type="entry name" value="Peptidase_S1_PA_chymotrypsin"/>
</dbReference>
<feature type="active site" description="Charge relay system" evidence="7">
    <location>
        <position position="327"/>
    </location>
</feature>
<dbReference type="Proteomes" id="UP000028058">
    <property type="component" value="Unassembled WGS sequence"/>
</dbReference>
<evidence type="ECO:0000256" key="1">
    <source>
        <dbReference type="ARBA" id="ARBA00008764"/>
    </source>
</evidence>